<keyword evidence="5" id="KW-0378">Hydrolase</keyword>
<accession>A0A370N3I0</accession>
<keyword evidence="4" id="KW-0460">Magnesium</keyword>
<keyword evidence="3" id="KW-0479">Metal-binding</keyword>
<dbReference type="Proteomes" id="UP000254875">
    <property type="component" value="Unassembled WGS sequence"/>
</dbReference>
<keyword evidence="6" id="KW-1185">Reference proteome</keyword>
<dbReference type="GO" id="GO:0046872">
    <property type="term" value="F:metal ion binding"/>
    <property type="evidence" value="ECO:0007669"/>
    <property type="project" value="UniProtKB-KW"/>
</dbReference>
<dbReference type="InterPro" id="IPR006439">
    <property type="entry name" value="HAD-SF_hydro_IA"/>
</dbReference>
<comment type="caution">
    <text evidence="5">The sequence shown here is derived from an EMBL/GenBank/DDBJ whole genome shotgun (WGS) entry which is preliminary data.</text>
</comment>
<dbReference type="AlphaFoldDB" id="A0A370N3I0"/>
<dbReference type="InterPro" id="IPR051600">
    <property type="entry name" value="Beta-PGM-like"/>
</dbReference>
<dbReference type="InterPro" id="IPR036412">
    <property type="entry name" value="HAD-like_sf"/>
</dbReference>
<dbReference type="PANTHER" id="PTHR46193:SF10">
    <property type="entry name" value="6-PHOSPHOGLUCONATE PHOSPHATASE"/>
    <property type="match status" value="1"/>
</dbReference>
<evidence type="ECO:0000256" key="1">
    <source>
        <dbReference type="ARBA" id="ARBA00001946"/>
    </source>
</evidence>
<dbReference type="RefSeq" id="WP_115105075.1">
    <property type="nucleotide sequence ID" value="NZ_QHKS01000018.1"/>
</dbReference>
<dbReference type="Gene3D" id="3.40.50.1000">
    <property type="entry name" value="HAD superfamily/HAD-like"/>
    <property type="match status" value="1"/>
</dbReference>
<dbReference type="Gene3D" id="1.10.150.240">
    <property type="entry name" value="Putative phosphatase, domain 2"/>
    <property type="match status" value="1"/>
</dbReference>
<protein>
    <submittedName>
        <fullName evidence="5">HAD family hydrolase</fullName>
    </submittedName>
</protein>
<dbReference type="Pfam" id="PF00702">
    <property type="entry name" value="Hydrolase"/>
    <property type="match status" value="1"/>
</dbReference>
<comment type="cofactor">
    <cofactor evidence="1">
        <name>Mg(2+)</name>
        <dbReference type="ChEBI" id="CHEBI:18420"/>
    </cofactor>
</comment>
<dbReference type="OrthoDB" id="9800058at2"/>
<evidence type="ECO:0000256" key="3">
    <source>
        <dbReference type="ARBA" id="ARBA00022723"/>
    </source>
</evidence>
<dbReference type="NCBIfam" id="TIGR01509">
    <property type="entry name" value="HAD-SF-IA-v3"/>
    <property type="match status" value="1"/>
</dbReference>
<dbReference type="SFLD" id="SFLDS00003">
    <property type="entry name" value="Haloacid_Dehalogenase"/>
    <property type="match status" value="1"/>
</dbReference>
<evidence type="ECO:0000256" key="4">
    <source>
        <dbReference type="ARBA" id="ARBA00022842"/>
    </source>
</evidence>
<dbReference type="InterPro" id="IPR023198">
    <property type="entry name" value="PGP-like_dom2"/>
</dbReference>
<dbReference type="SFLD" id="SFLDG01129">
    <property type="entry name" value="C1.5:_HAD__Beta-PGM__Phosphata"/>
    <property type="match status" value="1"/>
</dbReference>
<evidence type="ECO:0000313" key="5">
    <source>
        <dbReference type="EMBL" id="RDJ99997.1"/>
    </source>
</evidence>
<comment type="similarity">
    <text evidence="2">Belongs to the HAD-like hydrolase superfamily. CbbY/CbbZ/Gph/YieH family.</text>
</comment>
<dbReference type="GO" id="GO:0016787">
    <property type="term" value="F:hydrolase activity"/>
    <property type="evidence" value="ECO:0007669"/>
    <property type="project" value="UniProtKB-KW"/>
</dbReference>
<dbReference type="InterPro" id="IPR023214">
    <property type="entry name" value="HAD_sf"/>
</dbReference>
<organism evidence="5 6">
    <name type="scientific">Paraburkholderia lacunae</name>
    <dbReference type="NCBI Taxonomy" id="2211104"/>
    <lineage>
        <taxon>Bacteria</taxon>
        <taxon>Pseudomonadati</taxon>
        <taxon>Pseudomonadota</taxon>
        <taxon>Betaproteobacteria</taxon>
        <taxon>Burkholderiales</taxon>
        <taxon>Burkholderiaceae</taxon>
        <taxon>Paraburkholderia</taxon>
    </lineage>
</organism>
<dbReference type="PANTHER" id="PTHR46193">
    <property type="entry name" value="6-PHOSPHOGLUCONATE PHOSPHATASE"/>
    <property type="match status" value="1"/>
</dbReference>
<gene>
    <name evidence="5" type="ORF">DLM46_25125</name>
</gene>
<dbReference type="EMBL" id="QHKS01000018">
    <property type="protein sequence ID" value="RDJ99997.1"/>
    <property type="molecule type" value="Genomic_DNA"/>
</dbReference>
<dbReference type="SUPFAM" id="SSF56784">
    <property type="entry name" value="HAD-like"/>
    <property type="match status" value="1"/>
</dbReference>
<evidence type="ECO:0000313" key="6">
    <source>
        <dbReference type="Proteomes" id="UP000254875"/>
    </source>
</evidence>
<name>A0A370N3I0_9BURK</name>
<evidence type="ECO:0000256" key="2">
    <source>
        <dbReference type="ARBA" id="ARBA00006171"/>
    </source>
</evidence>
<reference evidence="6" key="1">
    <citation type="submission" date="2018-05" db="EMBL/GenBank/DDBJ databases">
        <authorList>
            <person name="Feng T."/>
        </authorList>
    </citation>
    <scope>NUCLEOTIDE SEQUENCE [LARGE SCALE GENOMIC DNA]</scope>
    <source>
        <strain evidence="6">S27</strain>
    </source>
</reference>
<proteinExistence type="inferred from homology"/>
<sequence>MTAGKLAANLALICDCDGVLIDSETIAGATIVRELEQRWPGTDVAAVVMPLLGFRTEHVLQSTASTLGRTLSTGEMETIHRTVQAAAIKAPMVDGIDAALANIPLMKACASNSFSDYVSQILERTGLNRFFAERLFAANMVANPKPAPDVYLLAAQRMAVEPRRCLVVEDSVAGATAAVVAGMTVLGYTGGTHNPEEQASKLRGAGVKETFSHMKQLPGLTEEWIREMTFTPSASTAE</sequence>